<evidence type="ECO:0008006" key="6">
    <source>
        <dbReference type="Google" id="ProtNLM"/>
    </source>
</evidence>
<name>A0A086AFW0_FLAHY</name>
<dbReference type="RefSeq" id="WP_035623176.1">
    <property type="nucleotide sequence ID" value="NZ_JBEWQG010000006.1"/>
</dbReference>
<gene>
    <name evidence="3" type="ORF">B0A62_20065</name>
    <name evidence="2" type="ORF">IW20_13910</name>
</gene>
<protein>
    <recommendedName>
        <fullName evidence="6">DUF4190 domain-containing protein</fullName>
    </recommendedName>
</protein>
<evidence type="ECO:0000313" key="2">
    <source>
        <dbReference type="EMBL" id="KFF15574.1"/>
    </source>
</evidence>
<dbReference type="eggNOG" id="ENOG5033A46">
    <property type="taxonomic scope" value="Bacteria"/>
</dbReference>
<evidence type="ECO:0000313" key="5">
    <source>
        <dbReference type="Proteomes" id="UP000198424"/>
    </source>
</evidence>
<dbReference type="EMBL" id="JPRM01000020">
    <property type="protein sequence ID" value="KFF15574.1"/>
    <property type="molecule type" value="Genomic_DNA"/>
</dbReference>
<evidence type="ECO:0000313" key="4">
    <source>
        <dbReference type="Proteomes" id="UP000028712"/>
    </source>
</evidence>
<reference evidence="2 4" key="1">
    <citation type="submission" date="2014-07" db="EMBL/GenBank/DDBJ databases">
        <title>Genome of Flavobacterium hydatis DSM 2063.</title>
        <authorList>
            <person name="Pipes S.E."/>
            <person name="Stropko S.J."/>
            <person name="Newman J.D."/>
        </authorList>
    </citation>
    <scope>NUCLEOTIDE SEQUENCE [LARGE SCALE GENOMIC DNA]</scope>
    <source>
        <strain evidence="2 4">DSM 2063</strain>
    </source>
</reference>
<reference evidence="3 5" key="2">
    <citation type="submission" date="2016-11" db="EMBL/GenBank/DDBJ databases">
        <title>Whole genomes of Flavobacteriaceae.</title>
        <authorList>
            <person name="Stine C."/>
            <person name="Li C."/>
            <person name="Tadesse D."/>
        </authorList>
    </citation>
    <scope>NUCLEOTIDE SEQUENCE [LARGE SCALE GENOMIC DNA]</scope>
    <source>
        <strain evidence="3 5">ATCC 29551</strain>
    </source>
</reference>
<dbReference type="Proteomes" id="UP000198424">
    <property type="component" value="Unassembled WGS sequence"/>
</dbReference>
<evidence type="ECO:0000313" key="3">
    <source>
        <dbReference type="EMBL" id="OXA89842.1"/>
    </source>
</evidence>
<keyword evidence="1" id="KW-0812">Transmembrane</keyword>
<comment type="caution">
    <text evidence="2">The sequence shown here is derived from an EMBL/GenBank/DDBJ whole genome shotgun (WGS) entry which is preliminary data.</text>
</comment>
<dbReference type="OrthoDB" id="1357665at2"/>
<dbReference type="Proteomes" id="UP000028712">
    <property type="component" value="Unassembled WGS sequence"/>
</dbReference>
<accession>A0A086AFW0</accession>
<dbReference type="AlphaFoldDB" id="A0A086AFW0"/>
<keyword evidence="1" id="KW-0472">Membrane</keyword>
<sequence length="138" mass="14576">MDNNLQTSNAGQGMGTAALVLGILTILIAFIPCVGLISVFFGILAVIFGIIGYMKAKKGNASTSMPIAGIVLGVVGTIFALMWVLIFVGSAWAGSLSHESEMRTTIDSIHTEALKMQDSLNNSVETISDTIEVEEPKE</sequence>
<organism evidence="2 4">
    <name type="scientific">Flavobacterium hydatis</name>
    <name type="common">Cytophaga aquatilis</name>
    <dbReference type="NCBI Taxonomy" id="991"/>
    <lineage>
        <taxon>Bacteria</taxon>
        <taxon>Pseudomonadati</taxon>
        <taxon>Bacteroidota</taxon>
        <taxon>Flavobacteriia</taxon>
        <taxon>Flavobacteriales</taxon>
        <taxon>Flavobacteriaceae</taxon>
        <taxon>Flavobacterium</taxon>
    </lineage>
</organism>
<dbReference type="EMBL" id="MUGY01000029">
    <property type="protein sequence ID" value="OXA89842.1"/>
    <property type="molecule type" value="Genomic_DNA"/>
</dbReference>
<dbReference type="STRING" id="991.IW20_13910"/>
<feature type="transmembrane region" description="Helical" evidence="1">
    <location>
        <begin position="20"/>
        <end position="53"/>
    </location>
</feature>
<evidence type="ECO:0000256" key="1">
    <source>
        <dbReference type="SAM" id="Phobius"/>
    </source>
</evidence>
<proteinExistence type="predicted"/>
<keyword evidence="1" id="KW-1133">Transmembrane helix</keyword>
<keyword evidence="5" id="KW-1185">Reference proteome</keyword>
<feature type="transmembrane region" description="Helical" evidence="1">
    <location>
        <begin position="65"/>
        <end position="93"/>
    </location>
</feature>